<reference evidence="2" key="2">
    <citation type="submission" date="2018-03" db="EMBL/GenBank/DDBJ databases">
        <title>The Triticum urartu genome reveals the dynamic nature of wheat genome evolution.</title>
        <authorList>
            <person name="Ling H."/>
            <person name="Ma B."/>
            <person name="Shi X."/>
            <person name="Liu H."/>
            <person name="Dong L."/>
            <person name="Sun H."/>
            <person name="Cao Y."/>
            <person name="Gao Q."/>
            <person name="Zheng S."/>
            <person name="Li Y."/>
            <person name="Yu Y."/>
            <person name="Du H."/>
            <person name="Qi M."/>
            <person name="Li Y."/>
            <person name="Yu H."/>
            <person name="Cui Y."/>
            <person name="Wang N."/>
            <person name="Chen C."/>
            <person name="Wu H."/>
            <person name="Zhao Y."/>
            <person name="Zhang J."/>
            <person name="Li Y."/>
            <person name="Zhou W."/>
            <person name="Zhang B."/>
            <person name="Hu W."/>
            <person name="Eijk M."/>
            <person name="Tang J."/>
            <person name="Witsenboer H."/>
            <person name="Zhao S."/>
            <person name="Li Z."/>
            <person name="Zhang A."/>
            <person name="Wang D."/>
            <person name="Liang C."/>
        </authorList>
    </citation>
    <scope>NUCLEOTIDE SEQUENCE [LARGE SCALE GENOMIC DNA]</scope>
    <source>
        <strain evidence="2">cv. G1812</strain>
    </source>
</reference>
<dbReference type="Gramene" id="TuG1812G0300002075.01.T01">
    <property type="protein sequence ID" value="TuG1812G0300002075.01.T01.cds459846"/>
    <property type="gene ID" value="TuG1812G0300002075.01"/>
</dbReference>
<organism evidence="2 3">
    <name type="scientific">Triticum urartu</name>
    <name type="common">Red wild einkorn</name>
    <name type="synonym">Crithodium urartu</name>
    <dbReference type="NCBI Taxonomy" id="4572"/>
    <lineage>
        <taxon>Eukaryota</taxon>
        <taxon>Viridiplantae</taxon>
        <taxon>Streptophyta</taxon>
        <taxon>Embryophyta</taxon>
        <taxon>Tracheophyta</taxon>
        <taxon>Spermatophyta</taxon>
        <taxon>Magnoliopsida</taxon>
        <taxon>Liliopsida</taxon>
        <taxon>Poales</taxon>
        <taxon>Poaceae</taxon>
        <taxon>BOP clade</taxon>
        <taxon>Pooideae</taxon>
        <taxon>Triticodae</taxon>
        <taxon>Triticeae</taxon>
        <taxon>Triticinae</taxon>
        <taxon>Triticum</taxon>
    </lineage>
</organism>
<evidence type="ECO:0000256" key="1">
    <source>
        <dbReference type="SAM" id="MobiDB-lite"/>
    </source>
</evidence>
<reference evidence="3" key="1">
    <citation type="journal article" date="2013" name="Nature">
        <title>Draft genome of the wheat A-genome progenitor Triticum urartu.</title>
        <authorList>
            <person name="Ling H.Q."/>
            <person name="Zhao S."/>
            <person name="Liu D."/>
            <person name="Wang J."/>
            <person name="Sun H."/>
            <person name="Zhang C."/>
            <person name="Fan H."/>
            <person name="Li D."/>
            <person name="Dong L."/>
            <person name="Tao Y."/>
            <person name="Gao C."/>
            <person name="Wu H."/>
            <person name="Li Y."/>
            <person name="Cui Y."/>
            <person name="Guo X."/>
            <person name="Zheng S."/>
            <person name="Wang B."/>
            <person name="Yu K."/>
            <person name="Liang Q."/>
            <person name="Yang W."/>
            <person name="Lou X."/>
            <person name="Chen J."/>
            <person name="Feng M."/>
            <person name="Jian J."/>
            <person name="Zhang X."/>
            <person name="Luo G."/>
            <person name="Jiang Y."/>
            <person name="Liu J."/>
            <person name="Wang Z."/>
            <person name="Sha Y."/>
            <person name="Zhang B."/>
            <person name="Wu H."/>
            <person name="Tang D."/>
            <person name="Shen Q."/>
            <person name="Xue P."/>
            <person name="Zou S."/>
            <person name="Wang X."/>
            <person name="Liu X."/>
            <person name="Wang F."/>
            <person name="Yang Y."/>
            <person name="An X."/>
            <person name="Dong Z."/>
            <person name="Zhang K."/>
            <person name="Zhang X."/>
            <person name="Luo M.C."/>
            <person name="Dvorak J."/>
            <person name="Tong Y."/>
            <person name="Wang J."/>
            <person name="Yang H."/>
            <person name="Li Z."/>
            <person name="Wang D."/>
            <person name="Zhang A."/>
            <person name="Wang J."/>
        </authorList>
    </citation>
    <scope>NUCLEOTIDE SEQUENCE</scope>
    <source>
        <strain evidence="3">cv. G1812</strain>
    </source>
</reference>
<dbReference type="EnsemblPlants" id="TuG1812G0300002075.01.T01">
    <property type="protein sequence ID" value="TuG1812G0300002075.01.T01.cds459846"/>
    <property type="gene ID" value="TuG1812G0300002075.01"/>
</dbReference>
<accession>A0A8R7PRZ5</accession>
<evidence type="ECO:0000313" key="3">
    <source>
        <dbReference type="Proteomes" id="UP000015106"/>
    </source>
</evidence>
<sequence length="68" mass="8277">MFLINQDEELEIRQLFLQTQEASRQEAWKHNRNQEEETRVEACLHERNKKETQQTREAMAEEHMMTAC</sequence>
<keyword evidence="3" id="KW-1185">Reference proteome</keyword>
<proteinExistence type="predicted"/>
<name>A0A8R7PRZ5_TRIUA</name>
<dbReference type="AlphaFoldDB" id="A0A8R7PRZ5"/>
<feature type="region of interest" description="Disordered" evidence="1">
    <location>
        <begin position="47"/>
        <end position="68"/>
    </location>
</feature>
<evidence type="ECO:0000313" key="2">
    <source>
        <dbReference type="EnsemblPlants" id="TuG1812G0300002075.01.T01.cds459846"/>
    </source>
</evidence>
<protein>
    <submittedName>
        <fullName evidence="2">Uncharacterized protein</fullName>
    </submittedName>
</protein>
<dbReference type="Proteomes" id="UP000015106">
    <property type="component" value="Chromosome 3"/>
</dbReference>
<reference evidence="2" key="3">
    <citation type="submission" date="2022-06" db="UniProtKB">
        <authorList>
            <consortium name="EnsemblPlants"/>
        </authorList>
    </citation>
    <scope>IDENTIFICATION</scope>
</reference>